<dbReference type="RefSeq" id="WP_094756188.1">
    <property type="nucleotide sequence ID" value="NZ_JOOY01000153.1"/>
</dbReference>
<protein>
    <submittedName>
        <fullName evidence="1">Uncharacterized protein</fullName>
    </submittedName>
</protein>
<comment type="caution">
    <text evidence="1">The sequence shown here is derived from an EMBL/GenBank/DDBJ whole genome shotgun (WGS) entry which is preliminary data.</text>
</comment>
<gene>
    <name evidence="1" type="ORF">HK15_03195</name>
</gene>
<dbReference type="EMBL" id="JOOY01000153">
    <property type="protein sequence ID" value="OUI97406.1"/>
    <property type="molecule type" value="Genomic_DNA"/>
</dbReference>
<reference evidence="1 2" key="1">
    <citation type="submission" date="2014-06" db="EMBL/GenBank/DDBJ databases">
        <authorList>
            <person name="Ju J."/>
            <person name="Zhang J."/>
        </authorList>
    </citation>
    <scope>NUCLEOTIDE SEQUENCE [LARGE SCALE GENOMIC DNA]</scope>
    <source>
        <strain evidence="1">DmW_048</strain>
    </source>
</reference>
<name>A0A252AZ83_9PROT</name>
<evidence type="ECO:0000313" key="1">
    <source>
        <dbReference type="EMBL" id="OUI97406.1"/>
    </source>
</evidence>
<sequence length="106" mass="12701">MDENILEFERLLPTLAPLVTWEREAQSCSTMEEYQAYRRRFETLNRDGLELLRQYVEDRPHWTLADMQNFLAFLLRHPDLIFERSDEGTVRALADEAWNGLRGWRA</sequence>
<dbReference type="AlphaFoldDB" id="A0A252AZ83"/>
<proteinExistence type="predicted"/>
<organism evidence="1 2">
    <name type="scientific">Acetobacter orientalis</name>
    <dbReference type="NCBI Taxonomy" id="146474"/>
    <lineage>
        <taxon>Bacteria</taxon>
        <taxon>Pseudomonadati</taxon>
        <taxon>Pseudomonadota</taxon>
        <taxon>Alphaproteobacteria</taxon>
        <taxon>Acetobacterales</taxon>
        <taxon>Acetobacteraceae</taxon>
        <taxon>Acetobacter</taxon>
    </lineage>
</organism>
<evidence type="ECO:0000313" key="2">
    <source>
        <dbReference type="Proteomes" id="UP000194999"/>
    </source>
</evidence>
<dbReference type="Proteomes" id="UP000194999">
    <property type="component" value="Unassembled WGS sequence"/>
</dbReference>
<accession>A0A252AZ83</accession>